<sequence length="330" mass="34977">MVPKRRSTRILRTRFASTRKDKGEGSGPEVIVTIDDDDDSSDESGAAEAEISTHRQESTHGTSGMDEDPDEGQYYSHDEDTCLDFDIPLEEPGASDMPPEFASDHGQRVDITLVVPTTGYSSEAGLDFPATVADAILGLPAARPPAPPVLGTSDAAADTSPPLPAMPPPTPLILGTSDMAVDASPPLPAVPPLTPLILGTSDMAVDASPPLPAVLPPTEIIDNSHKDGDAFIAGTSGRHSSGKSMSWQDWENSFMAFKAFFDGGVIILRSVDELLSLCHKFNGYVAFQGALVYPETVAVLRNSWITTAISWKLPTSPLLSQGVLPFEPLA</sequence>
<dbReference type="AlphaFoldDB" id="A0A251QZ08"/>
<feature type="region of interest" description="Disordered" evidence="1">
    <location>
        <begin position="1"/>
        <end position="78"/>
    </location>
</feature>
<evidence type="ECO:0000313" key="2">
    <source>
        <dbReference type="EMBL" id="ONI29071.1"/>
    </source>
</evidence>
<proteinExistence type="predicted"/>
<gene>
    <name evidence="2" type="ORF">PRUPE_1G179100</name>
</gene>
<dbReference type="Proteomes" id="UP000006882">
    <property type="component" value="Chromosome G1"/>
</dbReference>
<name>A0A251QZ08_PRUPE</name>
<feature type="compositionally biased region" description="Basic residues" evidence="1">
    <location>
        <begin position="1"/>
        <end position="12"/>
    </location>
</feature>
<protein>
    <submittedName>
        <fullName evidence="2">Uncharacterized protein</fullName>
    </submittedName>
</protein>
<dbReference type="EMBL" id="CM007651">
    <property type="protein sequence ID" value="ONI29071.1"/>
    <property type="molecule type" value="Genomic_DNA"/>
</dbReference>
<reference evidence="2 3" key="1">
    <citation type="journal article" date="2013" name="Nat. Genet.">
        <title>The high-quality draft genome of peach (Prunus persica) identifies unique patterns of genetic diversity, domestication and genome evolution.</title>
        <authorList>
            <consortium name="International Peach Genome Initiative"/>
            <person name="Verde I."/>
            <person name="Abbott A.G."/>
            <person name="Scalabrin S."/>
            <person name="Jung S."/>
            <person name="Shu S."/>
            <person name="Marroni F."/>
            <person name="Zhebentyayeva T."/>
            <person name="Dettori M.T."/>
            <person name="Grimwood J."/>
            <person name="Cattonaro F."/>
            <person name="Zuccolo A."/>
            <person name="Rossini L."/>
            <person name="Jenkins J."/>
            <person name="Vendramin E."/>
            <person name="Meisel L.A."/>
            <person name="Decroocq V."/>
            <person name="Sosinski B."/>
            <person name="Prochnik S."/>
            <person name="Mitros T."/>
            <person name="Policriti A."/>
            <person name="Cipriani G."/>
            <person name="Dondini L."/>
            <person name="Ficklin S."/>
            <person name="Goodstein D.M."/>
            <person name="Xuan P."/>
            <person name="Del Fabbro C."/>
            <person name="Aramini V."/>
            <person name="Copetti D."/>
            <person name="Gonzalez S."/>
            <person name="Horner D.S."/>
            <person name="Falchi R."/>
            <person name="Lucas S."/>
            <person name="Mica E."/>
            <person name="Maldonado J."/>
            <person name="Lazzari B."/>
            <person name="Bielenberg D."/>
            <person name="Pirona R."/>
            <person name="Miculan M."/>
            <person name="Barakat A."/>
            <person name="Testolin R."/>
            <person name="Stella A."/>
            <person name="Tartarini S."/>
            <person name="Tonutti P."/>
            <person name="Arus P."/>
            <person name="Orellana A."/>
            <person name="Wells C."/>
            <person name="Main D."/>
            <person name="Vizzotto G."/>
            <person name="Silva H."/>
            <person name="Salamini F."/>
            <person name="Schmutz J."/>
            <person name="Morgante M."/>
            <person name="Rokhsar D.S."/>
        </authorList>
    </citation>
    <scope>NUCLEOTIDE SEQUENCE [LARGE SCALE GENOMIC DNA]</scope>
    <source>
        <strain evidence="3">cv. Nemared</strain>
    </source>
</reference>
<evidence type="ECO:0000313" key="3">
    <source>
        <dbReference type="Proteomes" id="UP000006882"/>
    </source>
</evidence>
<evidence type="ECO:0000256" key="1">
    <source>
        <dbReference type="SAM" id="MobiDB-lite"/>
    </source>
</evidence>
<keyword evidence="3" id="KW-1185">Reference proteome</keyword>
<dbReference type="Gramene" id="ONI29071">
    <property type="protein sequence ID" value="ONI29071"/>
    <property type="gene ID" value="PRUPE_1G179100"/>
</dbReference>
<accession>A0A251QZ08</accession>
<feature type="region of interest" description="Disordered" evidence="1">
    <location>
        <begin position="85"/>
        <end position="104"/>
    </location>
</feature>
<organism evidence="2 3">
    <name type="scientific">Prunus persica</name>
    <name type="common">Peach</name>
    <name type="synonym">Amygdalus persica</name>
    <dbReference type="NCBI Taxonomy" id="3760"/>
    <lineage>
        <taxon>Eukaryota</taxon>
        <taxon>Viridiplantae</taxon>
        <taxon>Streptophyta</taxon>
        <taxon>Embryophyta</taxon>
        <taxon>Tracheophyta</taxon>
        <taxon>Spermatophyta</taxon>
        <taxon>Magnoliopsida</taxon>
        <taxon>eudicotyledons</taxon>
        <taxon>Gunneridae</taxon>
        <taxon>Pentapetalae</taxon>
        <taxon>rosids</taxon>
        <taxon>fabids</taxon>
        <taxon>Rosales</taxon>
        <taxon>Rosaceae</taxon>
        <taxon>Amygdaloideae</taxon>
        <taxon>Amygdaleae</taxon>
        <taxon>Prunus</taxon>
    </lineage>
</organism>